<keyword evidence="1" id="KW-0812">Transmembrane</keyword>
<name>A0A2H1VT07_SPOFR</name>
<gene>
    <name evidence="2" type="ORF">SFRICE_030648</name>
</gene>
<keyword evidence="1" id="KW-0472">Membrane</keyword>
<dbReference type="EMBL" id="ODYU01004267">
    <property type="protein sequence ID" value="SOQ43957.1"/>
    <property type="molecule type" value="Genomic_DNA"/>
</dbReference>
<evidence type="ECO:0000313" key="2">
    <source>
        <dbReference type="EMBL" id="SOQ43957.1"/>
    </source>
</evidence>
<organism evidence="2">
    <name type="scientific">Spodoptera frugiperda</name>
    <name type="common">Fall armyworm</name>
    <dbReference type="NCBI Taxonomy" id="7108"/>
    <lineage>
        <taxon>Eukaryota</taxon>
        <taxon>Metazoa</taxon>
        <taxon>Ecdysozoa</taxon>
        <taxon>Arthropoda</taxon>
        <taxon>Hexapoda</taxon>
        <taxon>Insecta</taxon>
        <taxon>Pterygota</taxon>
        <taxon>Neoptera</taxon>
        <taxon>Endopterygota</taxon>
        <taxon>Lepidoptera</taxon>
        <taxon>Glossata</taxon>
        <taxon>Ditrysia</taxon>
        <taxon>Noctuoidea</taxon>
        <taxon>Noctuidae</taxon>
        <taxon>Amphipyrinae</taxon>
        <taxon>Spodoptera</taxon>
    </lineage>
</organism>
<dbReference type="AlphaFoldDB" id="A0A2H1VT07"/>
<reference evidence="2" key="1">
    <citation type="submission" date="2016-07" db="EMBL/GenBank/DDBJ databases">
        <authorList>
            <person name="Bretaudeau A."/>
        </authorList>
    </citation>
    <scope>NUCLEOTIDE SEQUENCE</scope>
    <source>
        <strain evidence="2">Rice</strain>
        <tissue evidence="2">Whole body</tissue>
    </source>
</reference>
<keyword evidence="1" id="KW-1133">Transmembrane helix</keyword>
<sequence>MAFHKDMGCNTLNNICKTKYSDDALAMTGCLVGRVVASATAGRVVFAFDFRVGQIVARHLKSCPLYGNNLTPYYMGLITQMSYHAGMCSSAYPFADKSREVVSDFQIILLTQRNLLFVVVCLSVFSVFCCAIDLPSNSCRSAGVLENT</sequence>
<proteinExistence type="predicted"/>
<accession>A0A2H1VT07</accession>
<evidence type="ECO:0000256" key="1">
    <source>
        <dbReference type="SAM" id="Phobius"/>
    </source>
</evidence>
<feature type="transmembrane region" description="Helical" evidence="1">
    <location>
        <begin position="115"/>
        <end position="134"/>
    </location>
</feature>
<protein>
    <submittedName>
        <fullName evidence="2">SFRICE_030648</fullName>
    </submittedName>
</protein>